<reference evidence="6 7" key="1">
    <citation type="journal article" date="2019" name="Int. J. Syst. Evol. Microbiol.">
        <title>The Global Catalogue of Microorganisms (GCM) 10K type strain sequencing project: providing services to taxonomists for standard genome sequencing and annotation.</title>
        <authorList>
            <consortium name="The Broad Institute Genomics Platform"/>
            <consortium name="The Broad Institute Genome Sequencing Center for Infectious Disease"/>
            <person name="Wu L."/>
            <person name="Ma J."/>
        </authorList>
    </citation>
    <scope>NUCLEOTIDE SEQUENCE [LARGE SCALE GENOMIC DNA]</scope>
    <source>
        <strain evidence="6 7">JCM 15921</strain>
    </source>
</reference>
<dbReference type="PRINTS" id="PR00035">
    <property type="entry name" value="HTHGNTR"/>
</dbReference>
<keyword evidence="2" id="KW-0238">DNA-binding</keyword>
<feature type="region of interest" description="Disordered" evidence="4">
    <location>
        <begin position="1"/>
        <end position="25"/>
    </location>
</feature>
<gene>
    <name evidence="6" type="ORF">GCM10009825_20610</name>
</gene>
<evidence type="ECO:0000256" key="3">
    <source>
        <dbReference type="ARBA" id="ARBA00023163"/>
    </source>
</evidence>
<organism evidence="6 7">
    <name type="scientific">Arthrobacter humicola</name>
    <dbReference type="NCBI Taxonomy" id="409291"/>
    <lineage>
        <taxon>Bacteria</taxon>
        <taxon>Bacillati</taxon>
        <taxon>Actinomycetota</taxon>
        <taxon>Actinomycetes</taxon>
        <taxon>Micrococcales</taxon>
        <taxon>Micrococcaceae</taxon>
        <taxon>Arthrobacter</taxon>
    </lineage>
</organism>
<protein>
    <submittedName>
        <fullName evidence="6">GntR family transcriptional regulator</fullName>
    </submittedName>
</protein>
<dbReference type="Gene3D" id="1.20.120.530">
    <property type="entry name" value="GntR ligand-binding domain-like"/>
    <property type="match status" value="1"/>
</dbReference>
<dbReference type="InterPro" id="IPR036388">
    <property type="entry name" value="WH-like_DNA-bd_sf"/>
</dbReference>
<sequence>MTSSEAGSRVLPATPRSGAGAGAAADKKREAAAGAALGAAARLRVAVPSVADRVAAELRLQLAEGLLLPGARLTESTIAEDLGVSRNTVREAFAELAAERLVVRHPNRGVFVASLEAGDIHDVYTVRRAVEVSAIRGGGSPERVAAIRAAVEEGKAAAAAGDEEALGNANQHFHGAIVALAESRRLDTIMAQVLAEMRLFFHKATLDAHFYRGYLPDNEEICAALEAGDLDRAGDLLLAYLDRSEERQAAVHGD</sequence>
<evidence type="ECO:0000313" key="6">
    <source>
        <dbReference type="EMBL" id="GAA2135941.1"/>
    </source>
</evidence>
<dbReference type="RefSeq" id="WP_344365067.1">
    <property type="nucleotide sequence ID" value="NZ_BAAAQB010000029.1"/>
</dbReference>
<dbReference type="InterPro" id="IPR008920">
    <property type="entry name" value="TF_FadR/GntR_C"/>
</dbReference>
<dbReference type="SMART" id="SM00345">
    <property type="entry name" value="HTH_GNTR"/>
    <property type="match status" value="1"/>
</dbReference>
<dbReference type="InterPro" id="IPR036390">
    <property type="entry name" value="WH_DNA-bd_sf"/>
</dbReference>
<keyword evidence="1" id="KW-0805">Transcription regulation</keyword>
<dbReference type="Proteomes" id="UP001500102">
    <property type="component" value="Unassembled WGS sequence"/>
</dbReference>
<dbReference type="PANTHER" id="PTHR43537">
    <property type="entry name" value="TRANSCRIPTIONAL REGULATOR, GNTR FAMILY"/>
    <property type="match status" value="1"/>
</dbReference>
<dbReference type="CDD" id="cd07377">
    <property type="entry name" value="WHTH_GntR"/>
    <property type="match status" value="1"/>
</dbReference>
<evidence type="ECO:0000256" key="2">
    <source>
        <dbReference type="ARBA" id="ARBA00023125"/>
    </source>
</evidence>
<comment type="caution">
    <text evidence="6">The sequence shown here is derived from an EMBL/GenBank/DDBJ whole genome shotgun (WGS) entry which is preliminary data.</text>
</comment>
<dbReference type="EMBL" id="BAAAQB010000029">
    <property type="protein sequence ID" value="GAA2135941.1"/>
    <property type="molecule type" value="Genomic_DNA"/>
</dbReference>
<evidence type="ECO:0000259" key="5">
    <source>
        <dbReference type="PROSITE" id="PS50949"/>
    </source>
</evidence>
<name>A0ABN2Z2Z1_9MICC</name>
<keyword evidence="7" id="KW-1185">Reference proteome</keyword>
<dbReference type="SUPFAM" id="SSF46785">
    <property type="entry name" value="Winged helix' DNA-binding domain"/>
    <property type="match status" value="1"/>
</dbReference>
<proteinExistence type="predicted"/>
<dbReference type="SMART" id="SM00895">
    <property type="entry name" value="FCD"/>
    <property type="match status" value="1"/>
</dbReference>
<dbReference type="PANTHER" id="PTHR43537:SF45">
    <property type="entry name" value="GNTR FAMILY REGULATORY PROTEIN"/>
    <property type="match status" value="1"/>
</dbReference>
<dbReference type="Pfam" id="PF00392">
    <property type="entry name" value="GntR"/>
    <property type="match status" value="1"/>
</dbReference>
<dbReference type="InterPro" id="IPR011711">
    <property type="entry name" value="GntR_C"/>
</dbReference>
<keyword evidence="3" id="KW-0804">Transcription</keyword>
<dbReference type="Pfam" id="PF07729">
    <property type="entry name" value="FCD"/>
    <property type="match status" value="1"/>
</dbReference>
<dbReference type="Gene3D" id="1.10.10.10">
    <property type="entry name" value="Winged helix-like DNA-binding domain superfamily/Winged helix DNA-binding domain"/>
    <property type="match status" value="1"/>
</dbReference>
<dbReference type="SUPFAM" id="SSF48008">
    <property type="entry name" value="GntR ligand-binding domain-like"/>
    <property type="match status" value="1"/>
</dbReference>
<feature type="domain" description="HTH gntR-type" evidence="5">
    <location>
        <begin position="48"/>
        <end position="115"/>
    </location>
</feature>
<dbReference type="PROSITE" id="PS50949">
    <property type="entry name" value="HTH_GNTR"/>
    <property type="match status" value="1"/>
</dbReference>
<evidence type="ECO:0000313" key="7">
    <source>
        <dbReference type="Proteomes" id="UP001500102"/>
    </source>
</evidence>
<evidence type="ECO:0000256" key="1">
    <source>
        <dbReference type="ARBA" id="ARBA00023015"/>
    </source>
</evidence>
<dbReference type="InterPro" id="IPR000524">
    <property type="entry name" value="Tscrpt_reg_HTH_GntR"/>
</dbReference>
<accession>A0ABN2Z2Z1</accession>
<evidence type="ECO:0000256" key="4">
    <source>
        <dbReference type="SAM" id="MobiDB-lite"/>
    </source>
</evidence>